<keyword evidence="3 4" id="KW-0408">Iron</keyword>
<dbReference type="Gene3D" id="1.10.760.10">
    <property type="entry name" value="Cytochrome c-like domain"/>
    <property type="match status" value="1"/>
</dbReference>
<keyword evidence="8" id="KW-1185">Reference proteome</keyword>
<dbReference type="GO" id="GO:0046872">
    <property type="term" value="F:metal ion binding"/>
    <property type="evidence" value="ECO:0007669"/>
    <property type="project" value="UniProtKB-KW"/>
</dbReference>
<dbReference type="RefSeq" id="WP_133261513.1">
    <property type="nucleotide sequence ID" value="NZ_SJCY01000002.1"/>
</dbReference>
<feature type="region of interest" description="Disordered" evidence="5">
    <location>
        <begin position="25"/>
        <end position="46"/>
    </location>
</feature>
<keyword evidence="2 4" id="KW-0479">Metal-binding</keyword>
<sequence length="156" mass="17479">MKKLFIIGVFALFVYACGNEKKETTDDAAPVEDAQKKADPSYDTNRGEGKFKDVKLADKLDNAMALRGEKIADLKCLSCHKLTDEKLVGPGWKGATTRHKPEWIMNFVTNTDVMIDKDPKAQAMLEICMVRMPNQNLDDAAARDVLEFLRKNDGVK</sequence>
<dbReference type="EMBL" id="SJCY01000002">
    <property type="protein sequence ID" value="TDG37420.1"/>
    <property type="molecule type" value="Genomic_DNA"/>
</dbReference>
<evidence type="ECO:0000313" key="8">
    <source>
        <dbReference type="Proteomes" id="UP000295668"/>
    </source>
</evidence>
<organism evidence="7 8">
    <name type="scientific">Pedobacter changchengzhani</name>
    <dbReference type="NCBI Taxonomy" id="2529274"/>
    <lineage>
        <taxon>Bacteria</taxon>
        <taxon>Pseudomonadati</taxon>
        <taxon>Bacteroidota</taxon>
        <taxon>Sphingobacteriia</taxon>
        <taxon>Sphingobacteriales</taxon>
        <taxon>Sphingobacteriaceae</taxon>
        <taxon>Pedobacter</taxon>
    </lineage>
</organism>
<dbReference type="GO" id="GO:0020037">
    <property type="term" value="F:heme binding"/>
    <property type="evidence" value="ECO:0007669"/>
    <property type="project" value="InterPro"/>
</dbReference>
<name>A0A4R5MNM0_9SPHI</name>
<evidence type="ECO:0000256" key="5">
    <source>
        <dbReference type="SAM" id="MobiDB-lite"/>
    </source>
</evidence>
<evidence type="ECO:0000256" key="2">
    <source>
        <dbReference type="ARBA" id="ARBA00022723"/>
    </source>
</evidence>
<keyword evidence="1 4" id="KW-0349">Heme</keyword>
<gene>
    <name evidence="7" type="ORF">EZJ43_04700</name>
</gene>
<evidence type="ECO:0000256" key="3">
    <source>
        <dbReference type="ARBA" id="ARBA00023004"/>
    </source>
</evidence>
<reference evidence="7 8" key="1">
    <citation type="submission" date="2019-02" db="EMBL/GenBank/DDBJ databases">
        <title>Pedobacter sp. nov., a novel speices isolated from soil of pinguins habitat in Antarcitica.</title>
        <authorList>
            <person name="He R.-H."/>
        </authorList>
    </citation>
    <scope>NUCLEOTIDE SEQUENCE [LARGE SCALE GENOMIC DNA]</scope>
    <source>
        <strain evidence="7 8">E01020</strain>
    </source>
</reference>
<dbReference type="OrthoDB" id="2827525at2"/>
<dbReference type="GO" id="GO:0009055">
    <property type="term" value="F:electron transfer activity"/>
    <property type="evidence" value="ECO:0007669"/>
    <property type="project" value="InterPro"/>
</dbReference>
<protein>
    <submittedName>
        <fullName evidence="7">Cytochrome c</fullName>
    </submittedName>
</protein>
<dbReference type="Proteomes" id="UP000295668">
    <property type="component" value="Unassembled WGS sequence"/>
</dbReference>
<evidence type="ECO:0000259" key="6">
    <source>
        <dbReference type="PROSITE" id="PS51007"/>
    </source>
</evidence>
<dbReference type="InterPro" id="IPR036909">
    <property type="entry name" value="Cyt_c-like_dom_sf"/>
</dbReference>
<dbReference type="InterPro" id="IPR009056">
    <property type="entry name" value="Cyt_c-like_dom"/>
</dbReference>
<evidence type="ECO:0000256" key="4">
    <source>
        <dbReference type="PROSITE-ProRule" id="PRU00433"/>
    </source>
</evidence>
<dbReference type="PROSITE" id="PS51007">
    <property type="entry name" value="CYTC"/>
    <property type="match status" value="1"/>
</dbReference>
<evidence type="ECO:0000256" key="1">
    <source>
        <dbReference type="ARBA" id="ARBA00022617"/>
    </source>
</evidence>
<dbReference type="SUPFAM" id="SSF46626">
    <property type="entry name" value="Cytochrome c"/>
    <property type="match status" value="1"/>
</dbReference>
<feature type="domain" description="Cytochrome c" evidence="6">
    <location>
        <begin position="63"/>
        <end position="153"/>
    </location>
</feature>
<dbReference type="Pfam" id="PF00034">
    <property type="entry name" value="Cytochrom_C"/>
    <property type="match status" value="1"/>
</dbReference>
<proteinExistence type="predicted"/>
<evidence type="ECO:0000313" key="7">
    <source>
        <dbReference type="EMBL" id="TDG37420.1"/>
    </source>
</evidence>
<dbReference type="AlphaFoldDB" id="A0A4R5MNM0"/>
<accession>A0A4R5MNM0</accession>
<comment type="caution">
    <text evidence="7">The sequence shown here is derived from an EMBL/GenBank/DDBJ whole genome shotgun (WGS) entry which is preliminary data.</text>
</comment>
<dbReference type="PROSITE" id="PS51257">
    <property type="entry name" value="PROKAR_LIPOPROTEIN"/>
    <property type="match status" value="1"/>
</dbReference>
<feature type="compositionally biased region" description="Basic and acidic residues" evidence="5">
    <location>
        <begin position="33"/>
        <end position="46"/>
    </location>
</feature>